<proteinExistence type="predicted"/>
<evidence type="ECO:0000313" key="3">
    <source>
        <dbReference type="Proteomes" id="UP000325440"/>
    </source>
</evidence>
<evidence type="ECO:0000313" key="2">
    <source>
        <dbReference type="EMBL" id="VVC34686.1"/>
    </source>
</evidence>
<gene>
    <name evidence="2" type="ORF">CINCED_3A017801</name>
</gene>
<feature type="non-terminal residue" evidence="2">
    <location>
        <position position="50"/>
    </location>
</feature>
<dbReference type="AlphaFoldDB" id="A0A5E4MXA2"/>
<keyword evidence="3" id="KW-1185">Reference proteome</keyword>
<protein>
    <submittedName>
        <fullName evidence="2">Uncharacterized protein</fullName>
    </submittedName>
</protein>
<evidence type="ECO:0000256" key="1">
    <source>
        <dbReference type="SAM" id="SignalP"/>
    </source>
</evidence>
<sequence length="50" mass="5652">FVQVAYFLTCFAVAQCTTVIGQKDTVNHLEEFKICDTEINGHQQNHHACV</sequence>
<feature type="signal peptide" evidence="1">
    <location>
        <begin position="1"/>
        <end position="16"/>
    </location>
</feature>
<dbReference type="EMBL" id="CABPRJ010001008">
    <property type="protein sequence ID" value="VVC34686.1"/>
    <property type="molecule type" value="Genomic_DNA"/>
</dbReference>
<feature type="chain" id="PRO_5023123977" evidence="1">
    <location>
        <begin position="17"/>
        <end position="50"/>
    </location>
</feature>
<accession>A0A5E4MXA2</accession>
<dbReference type="Proteomes" id="UP000325440">
    <property type="component" value="Unassembled WGS sequence"/>
</dbReference>
<organism evidence="2 3">
    <name type="scientific">Cinara cedri</name>
    <dbReference type="NCBI Taxonomy" id="506608"/>
    <lineage>
        <taxon>Eukaryota</taxon>
        <taxon>Metazoa</taxon>
        <taxon>Ecdysozoa</taxon>
        <taxon>Arthropoda</taxon>
        <taxon>Hexapoda</taxon>
        <taxon>Insecta</taxon>
        <taxon>Pterygota</taxon>
        <taxon>Neoptera</taxon>
        <taxon>Paraneoptera</taxon>
        <taxon>Hemiptera</taxon>
        <taxon>Sternorrhyncha</taxon>
        <taxon>Aphidomorpha</taxon>
        <taxon>Aphidoidea</taxon>
        <taxon>Aphididae</taxon>
        <taxon>Lachninae</taxon>
        <taxon>Cinara</taxon>
    </lineage>
</organism>
<name>A0A5E4MXA2_9HEMI</name>
<feature type="non-terminal residue" evidence="2">
    <location>
        <position position="1"/>
    </location>
</feature>
<reference evidence="2 3" key="1">
    <citation type="submission" date="2019-08" db="EMBL/GenBank/DDBJ databases">
        <authorList>
            <person name="Alioto T."/>
            <person name="Alioto T."/>
            <person name="Gomez Garrido J."/>
        </authorList>
    </citation>
    <scope>NUCLEOTIDE SEQUENCE [LARGE SCALE GENOMIC DNA]</scope>
</reference>
<keyword evidence="1" id="KW-0732">Signal</keyword>